<proteinExistence type="predicted"/>
<dbReference type="AlphaFoldDB" id="A0A7J5YN69"/>
<comment type="caution">
    <text evidence="2">The sequence shown here is derived from an EMBL/GenBank/DDBJ whole genome shotgun (WGS) entry which is preliminary data.</text>
</comment>
<name>A0A7J5YN69_DISMA</name>
<evidence type="ECO:0000313" key="2">
    <source>
        <dbReference type="EMBL" id="KAF3850563.1"/>
    </source>
</evidence>
<keyword evidence="3" id="KW-1185">Reference proteome</keyword>
<sequence>MCSNLWPAEAPGASQPEEPEQREADSSAGGMVWVPHTSPDSLKRFRRRGPSLKPALPEVRS</sequence>
<organism evidence="2 3">
    <name type="scientific">Dissostichus mawsoni</name>
    <name type="common">Antarctic cod</name>
    <dbReference type="NCBI Taxonomy" id="36200"/>
    <lineage>
        <taxon>Eukaryota</taxon>
        <taxon>Metazoa</taxon>
        <taxon>Chordata</taxon>
        <taxon>Craniata</taxon>
        <taxon>Vertebrata</taxon>
        <taxon>Euteleostomi</taxon>
        <taxon>Actinopterygii</taxon>
        <taxon>Neopterygii</taxon>
        <taxon>Teleostei</taxon>
        <taxon>Neoteleostei</taxon>
        <taxon>Acanthomorphata</taxon>
        <taxon>Eupercaria</taxon>
        <taxon>Perciformes</taxon>
        <taxon>Notothenioidei</taxon>
        <taxon>Nototheniidae</taxon>
        <taxon>Dissostichus</taxon>
    </lineage>
</organism>
<dbReference type="EMBL" id="JAAKFY010000010">
    <property type="protein sequence ID" value="KAF3850563.1"/>
    <property type="molecule type" value="Genomic_DNA"/>
</dbReference>
<gene>
    <name evidence="2" type="ORF">F7725_012335</name>
</gene>
<reference evidence="2 3" key="1">
    <citation type="submission" date="2020-03" db="EMBL/GenBank/DDBJ databases">
        <title>Dissostichus mawsoni Genome sequencing and assembly.</title>
        <authorList>
            <person name="Park H."/>
        </authorList>
    </citation>
    <scope>NUCLEOTIDE SEQUENCE [LARGE SCALE GENOMIC DNA]</scope>
    <source>
        <strain evidence="2">DM0001</strain>
        <tissue evidence="2">Muscle</tissue>
    </source>
</reference>
<feature type="region of interest" description="Disordered" evidence="1">
    <location>
        <begin position="1"/>
        <end position="61"/>
    </location>
</feature>
<dbReference type="Proteomes" id="UP000518266">
    <property type="component" value="Unassembled WGS sequence"/>
</dbReference>
<protein>
    <submittedName>
        <fullName evidence="2">Uncharacterized protein</fullName>
    </submittedName>
</protein>
<evidence type="ECO:0000256" key="1">
    <source>
        <dbReference type="SAM" id="MobiDB-lite"/>
    </source>
</evidence>
<evidence type="ECO:0000313" key="3">
    <source>
        <dbReference type="Proteomes" id="UP000518266"/>
    </source>
</evidence>
<accession>A0A7J5YN69</accession>